<dbReference type="Gene3D" id="1.10.10.10">
    <property type="entry name" value="Winged helix-like DNA-binding domain superfamily/Winged helix DNA-binding domain"/>
    <property type="match status" value="1"/>
</dbReference>
<evidence type="ECO:0000313" key="3">
    <source>
        <dbReference type="Proteomes" id="UP000266677"/>
    </source>
</evidence>
<dbReference type="GO" id="GO:0003700">
    <property type="term" value="F:DNA-binding transcription factor activity"/>
    <property type="evidence" value="ECO:0007669"/>
    <property type="project" value="InterPro"/>
</dbReference>
<dbReference type="InterPro" id="IPR013324">
    <property type="entry name" value="RNA_pol_sigma_r3/r4-like"/>
</dbReference>
<comment type="caution">
    <text evidence="2">The sequence shown here is derived from an EMBL/GenBank/DDBJ whole genome shotgun (WGS) entry which is preliminary data.</text>
</comment>
<dbReference type="GO" id="GO:0006352">
    <property type="term" value="P:DNA-templated transcription initiation"/>
    <property type="evidence" value="ECO:0007669"/>
    <property type="project" value="InterPro"/>
</dbReference>
<feature type="domain" description="RNA polymerase sigma-70 region 4" evidence="1">
    <location>
        <begin position="39"/>
        <end position="81"/>
    </location>
</feature>
<evidence type="ECO:0000259" key="1">
    <source>
        <dbReference type="Pfam" id="PF04545"/>
    </source>
</evidence>
<dbReference type="InterPro" id="IPR007630">
    <property type="entry name" value="RNA_pol_sigma70_r4"/>
</dbReference>
<dbReference type="OrthoDB" id="4562258at2"/>
<sequence length="396" mass="43616">MTAVDEAELDDIRDDVSFGLEDVVERLAGLVAEQAADRPRNAEVMRLRLGLRGERPQTLAMIGARYDLSRDRVRQVHTKAVGLLLRDAQLTGQCGGVFAERYPLGARDSQLLRAFLAETYATDTDLAANELTYLKLRLAGHPGEDARRIAGFVTQRILAWRKKTNSRLTKLHAEPPALGEWDAMSAQIEWPASGSPAPLPDAPARLVDADDEGRGRFYLDKVGRDVAFDSGLEARLLRVLTAADAVRTFREQPVALTYRVEGVERVGYPSVAAELRDGRVVLIDVQPLGQLGFHVNRVRAAAARGYAHERGWGWALWTGSRLGVPDLLRRPVDAAAEALLVESVAAGPVYWHALRSIREQSGLDLLDLVALTLRHSWRWERGPFALTAGDTELKGG</sequence>
<accession>A0A3A4K429</accession>
<keyword evidence="3" id="KW-1185">Reference proteome</keyword>
<reference evidence="2 3" key="1">
    <citation type="submission" date="2018-09" db="EMBL/GenBank/DDBJ databases">
        <title>YIM PH21274 draft genome.</title>
        <authorList>
            <person name="Miao C."/>
        </authorList>
    </citation>
    <scope>NUCLEOTIDE SEQUENCE [LARGE SCALE GENOMIC DNA]</scope>
    <source>
        <strain evidence="2 3">YIM PH 21724</strain>
    </source>
</reference>
<protein>
    <recommendedName>
        <fullName evidence="1">RNA polymerase sigma-70 region 4 domain-containing protein</fullName>
    </recommendedName>
</protein>
<dbReference type="InterPro" id="IPR036388">
    <property type="entry name" value="WH-like_DNA-bd_sf"/>
</dbReference>
<dbReference type="Proteomes" id="UP000266677">
    <property type="component" value="Unassembled WGS sequence"/>
</dbReference>
<dbReference type="RefSeq" id="WP_120042980.1">
    <property type="nucleotide sequence ID" value="NZ_QZFU01000024.1"/>
</dbReference>
<proteinExistence type="predicted"/>
<evidence type="ECO:0000313" key="2">
    <source>
        <dbReference type="EMBL" id="RJO72960.1"/>
    </source>
</evidence>
<organism evidence="2 3">
    <name type="scientific">Nocardia panacis</name>
    <dbReference type="NCBI Taxonomy" id="2340916"/>
    <lineage>
        <taxon>Bacteria</taxon>
        <taxon>Bacillati</taxon>
        <taxon>Actinomycetota</taxon>
        <taxon>Actinomycetes</taxon>
        <taxon>Mycobacteriales</taxon>
        <taxon>Nocardiaceae</taxon>
        <taxon>Nocardia</taxon>
    </lineage>
</organism>
<dbReference type="Pfam" id="PF04545">
    <property type="entry name" value="Sigma70_r4"/>
    <property type="match status" value="1"/>
</dbReference>
<dbReference type="SUPFAM" id="SSF88659">
    <property type="entry name" value="Sigma3 and sigma4 domains of RNA polymerase sigma factors"/>
    <property type="match status" value="1"/>
</dbReference>
<dbReference type="EMBL" id="QZFU01000024">
    <property type="protein sequence ID" value="RJO72960.1"/>
    <property type="molecule type" value="Genomic_DNA"/>
</dbReference>
<gene>
    <name evidence="2" type="ORF">D5S18_22010</name>
</gene>
<name>A0A3A4K429_9NOCA</name>
<dbReference type="AlphaFoldDB" id="A0A3A4K429"/>